<dbReference type="Proteomes" id="UP000660247">
    <property type="component" value="Unassembled WGS sequence"/>
</dbReference>
<dbReference type="OrthoDB" id="10250441at2759"/>
<feature type="non-terminal residue" evidence="7">
    <location>
        <position position="1"/>
    </location>
</feature>
<sequence>ELSALQAAEDVNVTFEDQQKINKFARNTSRITELKEEIEVKKKQLQNLEDACDDIMMLDDSDSLLIPYQIGDVFISHSQEETQEMLEEAKKSLQEEIEALESRVESIQRVLSDLKVQLYAKFGNNINLEAEDS</sequence>
<dbReference type="Pfam" id="PF01920">
    <property type="entry name" value="Prefoldin_2"/>
    <property type="match status" value="1"/>
</dbReference>
<dbReference type="AlphaFoldDB" id="A0A851D637"/>
<dbReference type="FunFam" id="1.10.287.370:FF:000005">
    <property type="entry name" value="Prefoldin subunit 4"/>
    <property type="match status" value="1"/>
</dbReference>
<comment type="similarity">
    <text evidence="1">Belongs to the prefoldin subunit beta family.</text>
</comment>
<evidence type="ECO:0000256" key="1">
    <source>
        <dbReference type="ARBA" id="ARBA00008045"/>
    </source>
</evidence>
<evidence type="ECO:0000256" key="3">
    <source>
        <dbReference type="ARBA" id="ARBA00024667"/>
    </source>
</evidence>
<evidence type="ECO:0000313" key="7">
    <source>
        <dbReference type="EMBL" id="NWI64180.1"/>
    </source>
</evidence>
<dbReference type="CDD" id="cd23165">
    <property type="entry name" value="Prefoldin_4"/>
    <property type="match status" value="1"/>
</dbReference>
<keyword evidence="6" id="KW-0175">Coiled coil</keyword>
<evidence type="ECO:0000256" key="2">
    <source>
        <dbReference type="ARBA" id="ARBA00023186"/>
    </source>
</evidence>
<dbReference type="Gene3D" id="1.10.287.370">
    <property type="match status" value="1"/>
</dbReference>
<dbReference type="PANTHER" id="PTHR21100:SF9">
    <property type="entry name" value="PREFOLDIN SUBUNIT 4"/>
    <property type="match status" value="1"/>
</dbReference>
<proteinExistence type="inferred from homology"/>
<organism evidence="7 8">
    <name type="scientific">Todus mexicanus</name>
    <name type="common">Puerto Rican tody</name>
    <dbReference type="NCBI Taxonomy" id="135184"/>
    <lineage>
        <taxon>Eukaryota</taxon>
        <taxon>Metazoa</taxon>
        <taxon>Chordata</taxon>
        <taxon>Craniata</taxon>
        <taxon>Vertebrata</taxon>
        <taxon>Euteleostomi</taxon>
        <taxon>Archelosauria</taxon>
        <taxon>Archosauria</taxon>
        <taxon>Dinosauria</taxon>
        <taxon>Saurischia</taxon>
        <taxon>Theropoda</taxon>
        <taxon>Coelurosauria</taxon>
        <taxon>Aves</taxon>
        <taxon>Neognathae</taxon>
        <taxon>Neoaves</taxon>
        <taxon>Telluraves</taxon>
        <taxon>Coraciimorphae</taxon>
        <taxon>Coraciiformes</taxon>
        <taxon>Todidae</taxon>
        <taxon>Todus</taxon>
    </lineage>
</organism>
<evidence type="ECO:0000313" key="8">
    <source>
        <dbReference type="Proteomes" id="UP000660247"/>
    </source>
</evidence>
<reference evidence="7" key="1">
    <citation type="submission" date="2019-10" db="EMBL/GenBank/DDBJ databases">
        <title>Bird 10,000 Genomes (B10K) Project - Family phase.</title>
        <authorList>
            <person name="Zhang G."/>
        </authorList>
    </citation>
    <scope>NUCLEOTIDE SEQUENCE</scope>
    <source>
        <strain evidence="7">B10K-DU-002-69</strain>
        <tissue evidence="7">Muscle</tissue>
    </source>
</reference>
<keyword evidence="8" id="KW-1185">Reference proteome</keyword>
<dbReference type="GO" id="GO:0051082">
    <property type="term" value="F:unfolded protein binding"/>
    <property type="evidence" value="ECO:0007669"/>
    <property type="project" value="InterPro"/>
</dbReference>
<dbReference type="GO" id="GO:0005737">
    <property type="term" value="C:cytoplasm"/>
    <property type="evidence" value="ECO:0007669"/>
    <property type="project" value="UniProtKB-ARBA"/>
</dbReference>
<gene>
    <name evidence="7" type="primary">Pfdn4</name>
    <name evidence="7" type="ORF">TODMEX_R07618</name>
</gene>
<dbReference type="EMBL" id="WEIS01024223">
    <property type="protein sequence ID" value="NWI64180.1"/>
    <property type="molecule type" value="Genomic_DNA"/>
</dbReference>
<dbReference type="PANTHER" id="PTHR21100">
    <property type="entry name" value="PREFOLDIN SUBUNIT 4"/>
    <property type="match status" value="1"/>
</dbReference>
<dbReference type="InterPro" id="IPR009053">
    <property type="entry name" value="Prefoldin"/>
</dbReference>
<comment type="caution">
    <text evidence="7">The sequence shown here is derived from an EMBL/GenBank/DDBJ whole genome shotgun (WGS) entry which is preliminary data.</text>
</comment>
<dbReference type="PIRSF" id="PIRSF016477">
    <property type="entry name" value="Prefoldin_subunit_4"/>
    <property type="match status" value="1"/>
</dbReference>
<evidence type="ECO:0000256" key="4">
    <source>
        <dbReference type="ARBA" id="ARBA00062093"/>
    </source>
</evidence>
<accession>A0A851D637</accession>
<name>A0A851D637_TODME</name>
<feature type="non-terminal residue" evidence="7">
    <location>
        <position position="133"/>
    </location>
</feature>
<dbReference type="InterPro" id="IPR016661">
    <property type="entry name" value="PFDN4"/>
</dbReference>
<evidence type="ECO:0000256" key="5">
    <source>
        <dbReference type="ARBA" id="ARBA00067451"/>
    </source>
</evidence>
<protein>
    <recommendedName>
        <fullName evidence="5">Prefoldin subunit 4</fullName>
    </recommendedName>
</protein>
<feature type="coiled-coil region" evidence="6">
    <location>
        <begin position="31"/>
        <end position="117"/>
    </location>
</feature>
<dbReference type="GO" id="GO:0016272">
    <property type="term" value="C:prefoldin complex"/>
    <property type="evidence" value="ECO:0007669"/>
    <property type="project" value="InterPro"/>
</dbReference>
<dbReference type="GO" id="GO:0006457">
    <property type="term" value="P:protein folding"/>
    <property type="evidence" value="ECO:0007669"/>
    <property type="project" value="InterPro"/>
</dbReference>
<keyword evidence="2" id="KW-0143">Chaperone</keyword>
<comment type="function">
    <text evidence="3">Binds specifically to cytosolic chaperonin (c-CPN) and transfers target proteins to it. Binds to nascent polypeptide chain and promotes folding in an environment in which there are many competing pathways for nonnative proteins.</text>
</comment>
<evidence type="ECO:0000256" key="6">
    <source>
        <dbReference type="SAM" id="Coils"/>
    </source>
</evidence>
<dbReference type="SUPFAM" id="SSF46579">
    <property type="entry name" value="Prefoldin"/>
    <property type="match status" value="1"/>
</dbReference>
<dbReference type="InterPro" id="IPR002777">
    <property type="entry name" value="PFD_beta-like"/>
</dbReference>
<comment type="subunit">
    <text evidence="4">Heterohexamer of two PFD-alpha type and four PFD-beta type subunits. Interacts with URI1; the interaction is phosphorylation-dependent and occurs in a growth-dependent manner.</text>
</comment>